<dbReference type="PANTHER" id="PTHR22916">
    <property type="entry name" value="GLYCOSYLTRANSFERASE"/>
    <property type="match status" value="1"/>
</dbReference>
<dbReference type="Gene3D" id="3.90.550.10">
    <property type="entry name" value="Spore Coat Polysaccharide Biosynthesis Protein SpsA, Chain A"/>
    <property type="match status" value="1"/>
</dbReference>
<dbReference type="GO" id="GO:0016758">
    <property type="term" value="F:hexosyltransferase activity"/>
    <property type="evidence" value="ECO:0007669"/>
    <property type="project" value="UniProtKB-ARBA"/>
</dbReference>
<evidence type="ECO:0000313" key="2">
    <source>
        <dbReference type="EMBL" id="EKB48724.1"/>
    </source>
</evidence>
<reference evidence="2 3" key="1">
    <citation type="journal article" date="2012" name="J. Bacteriol.">
        <title>Draft Genome Sequence of Cecembia lonarensis Strain LW9T, Isolated from Lonar Lake, a Haloalkaline Lake in India.</title>
        <authorList>
            <person name="Shivaji S."/>
            <person name="Ara S."/>
            <person name="Singh A."/>
            <person name="Pinnaka A.K."/>
        </authorList>
    </citation>
    <scope>NUCLEOTIDE SEQUENCE [LARGE SCALE GENOMIC DNA]</scope>
    <source>
        <strain evidence="2 3">LW9</strain>
    </source>
</reference>
<gene>
    <name evidence="2" type="ORF">B879_02683</name>
</gene>
<evidence type="ECO:0000259" key="1">
    <source>
        <dbReference type="Pfam" id="PF00535"/>
    </source>
</evidence>
<dbReference type="AlphaFoldDB" id="K1LX40"/>
<dbReference type="OrthoDB" id="786280at2"/>
<dbReference type="CDD" id="cd00761">
    <property type="entry name" value="Glyco_tranf_GTA_type"/>
    <property type="match status" value="1"/>
</dbReference>
<comment type="caution">
    <text evidence="2">The sequence shown here is derived from an EMBL/GenBank/DDBJ whole genome shotgun (WGS) entry which is preliminary data.</text>
</comment>
<organism evidence="2 3">
    <name type="scientific">Cecembia lonarensis (strain CCUG 58316 / KCTC 22772 / LW9)</name>
    <dbReference type="NCBI Taxonomy" id="1225176"/>
    <lineage>
        <taxon>Bacteria</taxon>
        <taxon>Pseudomonadati</taxon>
        <taxon>Bacteroidota</taxon>
        <taxon>Cytophagia</taxon>
        <taxon>Cytophagales</taxon>
        <taxon>Cyclobacteriaceae</taxon>
        <taxon>Cecembia</taxon>
    </lineage>
</organism>
<proteinExistence type="predicted"/>
<evidence type="ECO:0000313" key="3">
    <source>
        <dbReference type="Proteomes" id="UP000004478"/>
    </source>
</evidence>
<dbReference type="InterPro" id="IPR001173">
    <property type="entry name" value="Glyco_trans_2-like"/>
</dbReference>
<protein>
    <submittedName>
        <fullName evidence="2">Glycosyl transferase family 2</fullName>
    </submittedName>
</protein>
<dbReference type="Pfam" id="PF00535">
    <property type="entry name" value="Glycos_transf_2"/>
    <property type="match status" value="1"/>
</dbReference>
<dbReference type="InterPro" id="IPR029044">
    <property type="entry name" value="Nucleotide-diphossugar_trans"/>
</dbReference>
<dbReference type="RefSeq" id="WP_009185706.1">
    <property type="nucleotide sequence ID" value="NZ_AMGM01000044.1"/>
</dbReference>
<keyword evidence="3" id="KW-1185">Reference proteome</keyword>
<keyword evidence="2" id="KW-0808">Transferase</keyword>
<dbReference type="Proteomes" id="UP000004478">
    <property type="component" value="Unassembled WGS sequence"/>
</dbReference>
<dbReference type="EMBL" id="AMGM01000044">
    <property type="protein sequence ID" value="EKB48724.1"/>
    <property type="molecule type" value="Genomic_DNA"/>
</dbReference>
<accession>K1LX40</accession>
<sequence length="340" mass="39076">MVTDLKGAIKEKPIGVSIICCTYNGRNRLPATFEAISKLDFIGDWEFILMDNASDDGTKEYTETYFEKTNIRTQVLICPKPGKNFALWMAFEAVNYKYILICDDDNELFPNYLSKGVKILEENLSIGALGGMGLLPSYVQKPDWFDAYQSTYAIGSQAKSNGPLPKGWGLYGAGCFFRFSAIQELLNRNYSTVLTSRKGNTLAAGGDTEMCLAVECLGYDIWFDEDLKFYHHIEERRLNWDYLLKLKSSIASNFPIMEPYRFIILGNSRSYLKFILKQIPDLLWNFAFTQLLYIVRPKPKNKAFRITYQNKMKGLFKNFKRSLIAFKKIKPIFLPHLNLS</sequence>
<name>K1LX40_CECL9</name>
<dbReference type="SUPFAM" id="SSF53448">
    <property type="entry name" value="Nucleotide-diphospho-sugar transferases"/>
    <property type="match status" value="1"/>
</dbReference>
<feature type="domain" description="Glycosyltransferase 2-like" evidence="1">
    <location>
        <begin position="17"/>
        <end position="184"/>
    </location>
</feature>